<evidence type="ECO:0000313" key="2">
    <source>
        <dbReference type="Proteomes" id="UP000006045"/>
    </source>
</evidence>
<name>A0A7U9CT78_PSEFL</name>
<dbReference type="Proteomes" id="UP000006045">
    <property type="component" value="Chromosome"/>
</dbReference>
<dbReference type="EMBL" id="CM001561">
    <property type="protein sequence ID" value="EJZ58237.1"/>
    <property type="molecule type" value="Genomic_DNA"/>
</dbReference>
<sequence>MKLLPIKFIDRFATQANGLNANVLKGLHDSRIDLAELQAGTECFEV</sequence>
<reference evidence="1 2" key="1">
    <citation type="submission" date="2012-08" db="EMBL/GenBank/DDBJ databases">
        <title>The genome of cave-isolated P. fluorescens strain R124 demonstrates phenotypic adaptation to the mineral environment.</title>
        <authorList>
            <person name="Barton M.D."/>
            <person name="Petronio M."/>
            <person name="Giarrizzo J.G."/>
            <person name="Bowling B.V."/>
            <person name="Barton H.A."/>
        </authorList>
    </citation>
    <scope>NUCLEOTIDE SEQUENCE [LARGE SCALE GENOMIC DNA]</scope>
    <source>
        <strain evidence="1 2">R124</strain>
    </source>
</reference>
<accession>A0A7U9CT78</accession>
<evidence type="ECO:0000313" key="1">
    <source>
        <dbReference type="EMBL" id="EJZ58237.1"/>
    </source>
</evidence>
<gene>
    <name evidence="1" type="ORF">I1A_002564</name>
</gene>
<protein>
    <submittedName>
        <fullName evidence="1">Uncharacterized protein</fullName>
    </submittedName>
</protein>
<dbReference type="AlphaFoldDB" id="A0A7U9CT78"/>
<proteinExistence type="predicted"/>
<organism evidence="1 2">
    <name type="scientific">Pseudomonas fluorescens R124</name>
    <dbReference type="NCBI Taxonomy" id="743713"/>
    <lineage>
        <taxon>Bacteria</taxon>
        <taxon>Pseudomonadati</taxon>
        <taxon>Pseudomonadota</taxon>
        <taxon>Gammaproteobacteria</taxon>
        <taxon>Pseudomonadales</taxon>
        <taxon>Pseudomonadaceae</taxon>
        <taxon>Pseudomonas</taxon>
    </lineage>
</organism>